<dbReference type="EMBL" id="VOMB01000002">
    <property type="protein sequence ID" value="MBU9762556.1"/>
    <property type="molecule type" value="Genomic_DNA"/>
</dbReference>
<evidence type="ECO:0000313" key="3">
    <source>
        <dbReference type="EMBL" id="MBU9762556.1"/>
    </source>
</evidence>
<dbReference type="Proteomes" id="UP000812982">
    <property type="component" value="Unassembled WGS sequence"/>
</dbReference>
<evidence type="ECO:0000313" key="4">
    <source>
        <dbReference type="Proteomes" id="UP000812982"/>
    </source>
</evidence>
<comment type="caution">
    <text evidence="3">The sequence shown here is derived from an EMBL/GenBank/DDBJ whole genome shotgun (WGS) entry which is preliminary data.</text>
</comment>
<name>A0ABS6KG57_9MYCO</name>
<organism evidence="3 4">
    <name type="scientific">[Mycobacterium] fortunisiensis</name>
    <dbReference type="NCBI Taxonomy" id="2600579"/>
    <lineage>
        <taxon>Bacteria</taxon>
        <taxon>Bacillati</taxon>
        <taxon>Actinomycetota</taxon>
        <taxon>Actinomycetes</taxon>
        <taxon>Mycobacteriales</taxon>
        <taxon>Mycobacteriaceae</taxon>
        <taxon>Mycolicibacterium</taxon>
    </lineage>
</organism>
<feature type="region of interest" description="Disordered" evidence="1">
    <location>
        <begin position="1"/>
        <end position="20"/>
    </location>
</feature>
<keyword evidence="4" id="KW-1185">Reference proteome</keyword>
<sequence>MALLGADGARGVSHPKVDKKAGVPDGTTSFYFRTRKALMHAIAARLNELDLADLSLLSEVTDADPTEFTGTIGFATLVMYSASEPWLTRTKARYELALQAGRDDELAATLRESMDGFYGLARAVVTEWHASDENPTPLEVIDDQAKTLFSFVNGVMMTFVVGQPLVADADQLDRLIRGVLAGWPADGTP</sequence>
<dbReference type="RefSeq" id="WP_217154747.1">
    <property type="nucleotide sequence ID" value="NZ_VOMB01000002.1"/>
</dbReference>
<evidence type="ECO:0000256" key="1">
    <source>
        <dbReference type="SAM" id="MobiDB-lite"/>
    </source>
</evidence>
<accession>A0ABS6KG57</accession>
<dbReference type="InterPro" id="IPR041583">
    <property type="entry name" value="TetR_C_31"/>
</dbReference>
<reference evidence="3 4" key="1">
    <citation type="journal article" date="2021" name="Sci. Rep.">
        <title>Phenotypic and genomic hallmarks of a novel, potentially pathogenic rapidly growing Mycobacterium species related to the Mycobacterium fortuitum complex.</title>
        <authorList>
            <person name="Gharbi R."/>
            <person name="Khanna V."/>
            <person name="Frigui W."/>
            <person name="Mhenni B."/>
            <person name="Brosch R."/>
            <person name="Mardassi H."/>
        </authorList>
    </citation>
    <scope>NUCLEOTIDE SEQUENCE [LARGE SCALE GENOMIC DNA]</scope>
    <source>
        <strain evidence="3 4">TNTM28</strain>
    </source>
</reference>
<dbReference type="Pfam" id="PF17940">
    <property type="entry name" value="TetR_C_31"/>
    <property type="match status" value="1"/>
</dbReference>
<feature type="domain" description="Tetracyclin repressor-like C-terminal group 31" evidence="2">
    <location>
        <begin position="88"/>
        <end position="181"/>
    </location>
</feature>
<evidence type="ECO:0000259" key="2">
    <source>
        <dbReference type="Pfam" id="PF17940"/>
    </source>
</evidence>
<gene>
    <name evidence="3" type="ORF">FR943_01645</name>
</gene>
<protein>
    <submittedName>
        <fullName evidence="3">TetR family transcriptional regulator</fullName>
    </submittedName>
</protein>
<proteinExistence type="predicted"/>